<sequence length="41" mass="4625">MNEILGIVLILCKPSREVVKGIEQRNGQFFEPGQRSIVLRG</sequence>
<dbReference type="Proteomes" id="UP000253606">
    <property type="component" value="Chromosome"/>
</dbReference>
<name>A0A2Z5G7V2_9BACT</name>
<dbReference type="EMBL" id="CP030840">
    <property type="protein sequence ID" value="AXC14774.1"/>
    <property type="molecule type" value="Genomic_DNA"/>
</dbReference>
<gene>
    <name evidence="1" type="ORF">ACPOL_5526</name>
</gene>
<keyword evidence="2" id="KW-1185">Reference proteome</keyword>
<accession>A0A2Z5G7V2</accession>
<proteinExistence type="predicted"/>
<dbReference type="KEGG" id="abas:ACPOL_5526"/>
<evidence type="ECO:0000313" key="1">
    <source>
        <dbReference type="EMBL" id="AXC14774.1"/>
    </source>
</evidence>
<protein>
    <submittedName>
        <fullName evidence="1">Uncharacterized protein</fullName>
    </submittedName>
</protein>
<dbReference type="AlphaFoldDB" id="A0A2Z5G7V2"/>
<organism evidence="1 2">
    <name type="scientific">Acidisarcina polymorpha</name>
    <dbReference type="NCBI Taxonomy" id="2211140"/>
    <lineage>
        <taxon>Bacteria</taxon>
        <taxon>Pseudomonadati</taxon>
        <taxon>Acidobacteriota</taxon>
        <taxon>Terriglobia</taxon>
        <taxon>Terriglobales</taxon>
        <taxon>Acidobacteriaceae</taxon>
        <taxon>Acidisarcina</taxon>
    </lineage>
</organism>
<evidence type="ECO:0000313" key="2">
    <source>
        <dbReference type="Proteomes" id="UP000253606"/>
    </source>
</evidence>
<reference evidence="1 2" key="1">
    <citation type="journal article" date="2018" name="Front. Microbiol.">
        <title>Hydrolytic Capabilities as a Key to Environmental Success: Chitinolytic and Cellulolytic Acidobacteria From Acidic Sub-arctic Soils and Boreal Peatlands.</title>
        <authorList>
            <person name="Belova S.E."/>
            <person name="Ravin N.V."/>
            <person name="Pankratov T.A."/>
            <person name="Rakitin A.L."/>
            <person name="Ivanova A.A."/>
            <person name="Beletsky A.V."/>
            <person name="Mardanov A.V."/>
            <person name="Sinninghe Damste J.S."/>
            <person name="Dedysh S.N."/>
        </authorList>
    </citation>
    <scope>NUCLEOTIDE SEQUENCE [LARGE SCALE GENOMIC DNA]</scope>
    <source>
        <strain evidence="1 2">SBC82</strain>
    </source>
</reference>